<proteinExistence type="predicted"/>
<dbReference type="EMBL" id="QNUK01000076">
    <property type="protein sequence ID" value="KAF5903222.1"/>
    <property type="molecule type" value="Genomic_DNA"/>
</dbReference>
<dbReference type="Proteomes" id="UP000727407">
    <property type="component" value="Unassembled WGS sequence"/>
</dbReference>
<keyword evidence="1" id="KW-0812">Transmembrane</keyword>
<name>A0A8J4UPA2_CLAMG</name>
<keyword evidence="1" id="KW-1133">Transmembrane helix</keyword>
<reference evidence="2" key="1">
    <citation type="submission" date="2020-07" db="EMBL/GenBank/DDBJ databases">
        <title>Clarias magur genome sequencing, assembly and annotation.</title>
        <authorList>
            <person name="Kushwaha B."/>
            <person name="Kumar R."/>
            <person name="Das P."/>
            <person name="Joshi C.G."/>
            <person name="Kumar D."/>
            <person name="Nagpure N.S."/>
            <person name="Pandey M."/>
            <person name="Agarwal S."/>
            <person name="Srivastava S."/>
            <person name="Singh M."/>
            <person name="Sahoo L."/>
            <person name="Jayasankar P."/>
            <person name="Meher P.K."/>
            <person name="Koringa P.G."/>
            <person name="Iquebal M.A."/>
            <person name="Das S.P."/>
            <person name="Bit A."/>
            <person name="Patnaik S."/>
            <person name="Patel N."/>
            <person name="Shah T.M."/>
            <person name="Hinsu A."/>
            <person name="Jena J.K."/>
        </authorList>
    </citation>
    <scope>NUCLEOTIDE SEQUENCE</scope>
    <source>
        <strain evidence="2">CIFAMagur01</strain>
        <tissue evidence="2">Testis</tissue>
    </source>
</reference>
<keyword evidence="1" id="KW-0472">Membrane</keyword>
<evidence type="ECO:0000313" key="2">
    <source>
        <dbReference type="EMBL" id="KAF5903222.1"/>
    </source>
</evidence>
<dbReference type="AlphaFoldDB" id="A0A8J4UPA2"/>
<comment type="caution">
    <text evidence="2">The sequence shown here is derived from an EMBL/GenBank/DDBJ whole genome shotgun (WGS) entry which is preliminary data.</text>
</comment>
<accession>A0A8J4UPA2</accession>
<feature type="non-terminal residue" evidence="2">
    <location>
        <position position="50"/>
    </location>
</feature>
<evidence type="ECO:0000256" key="1">
    <source>
        <dbReference type="SAM" id="Phobius"/>
    </source>
</evidence>
<organism evidence="2 3">
    <name type="scientific">Clarias magur</name>
    <name type="common">Asian catfish</name>
    <name type="synonym">Macropteronotus magur</name>
    <dbReference type="NCBI Taxonomy" id="1594786"/>
    <lineage>
        <taxon>Eukaryota</taxon>
        <taxon>Metazoa</taxon>
        <taxon>Chordata</taxon>
        <taxon>Craniata</taxon>
        <taxon>Vertebrata</taxon>
        <taxon>Euteleostomi</taxon>
        <taxon>Actinopterygii</taxon>
        <taxon>Neopterygii</taxon>
        <taxon>Teleostei</taxon>
        <taxon>Ostariophysi</taxon>
        <taxon>Siluriformes</taxon>
        <taxon>Clariidae</taxon>
        <taxon>Clarias</taxon>
    </lineage>
</organism>
<feature type="transmembrane region" description="Helical" evidence="1">
    <location>
        <begin position="21"/>
        <end position="42"/>
    </location>
</feature>
<gene>
    <name evidence="2" type="ORF">DAT39_007039</name>
</gene>
<keyword evidence="3" id="KW-1185">Reference proteome</keyword>
<evidence type="ECO:0000313" key="3">
    <source>
        <dbReference type="Proteomes" id="UP000727407"/>
    </source>
</evidence>
<protein>
    <submittedName>
        <fullName evidence="2">Uncharacterized protein</fullName>
    </submittedName>
</protein>
<sequence length="50" mass="5578">MVTLNSVSTTRYLRLYSFRTLTPTLQLVSLLLTGTLLQLGIFNLDSDSTV</sequence>